<name>A0A318YG45_ASPNB</name>
<protein>
    <recommendedName>
        <fullName evidence="6">Hydrophobin</fullName>
    </recommendedName>
</protein>
<evidence type="ECO:0000313" key="5">
    <source>
        <dbReference type="Proteomes" id="UP000247647"/>
    </source>
</evidence>
<dbReference type="GeneID" id="37126069"/>
<proteinExistence type="inferred from homology"/>
<dbReference type="AlphaFoldDB" id="A0A318YG45"/>
<reference evidence="4" key="1">
    <citation type="submission" date="2016-12" db="EMBL/GenBank/DDBJ databases">
        <title>The genomes of Aspergillus section Nigri reveals drivers in fungal speciation.</title>
        <authorList>
            <consortium name="DOE Joint Genome Institute"/>
            <person name="Vesth T.C."/>
            <person name="Nybo J."/>
            <person name="Theobald S."/>
            <person name="Brandl J."/>
            <person name="Frisvad J.C."/>
            <person name="Nielsen K.F."/>
            <person name="Lyhne E.K."/>
            <person name="Kogle M.E."/>
            <person name="Kuo A."/>
            <person name="Riley R."/>
            <person name="Clum A."/>
            <person name="Nolan M."/>
            <person name="Lipzen A."/>
            <person name="Salamov A."/>
            <person name="Henrissat B."/>
            <person name="Wiebenga A."/>
            <person name="De Vries R.P."/>
            <person name="Grigoriev I.V."/>
            <person name="Mortensen U.H."/>
            <person name="Andersen M.R."/>
            <person name="Baker S.E."/>
        </authorList>
    </citation>
    <scope>NUCLEOTIDE SEQUENCE [LARGE SCALE GENOMIC DNA]</scope>
    <source>
        <strain evidence="4">CBS 115656</strain>
    </source>
</reference>
<keyword evidence="5" id="KW-1185">Reference proteome</keyword>
<dbReference type="Gene3D" id="3.20.120.10">
    <property type="entry name" value="Hydrophobin"/>
    <property type="match status" value="1"/>
</dbReference>
<keyword evidence="2" id="KW-1015">Disulfide bond</keyword>
<dbReference type="InterPro" id="IPR010636">
    <property type="entry name" value="Class_II_hydrophobin"/>
</dbReference>
<dbReference type="Proteomes" id="UP000247647">
    <property type="component" value="Unassembled WGS sequence"/>
</dbReference>
<evidence type="ECO:0008006" key="6">
    <source>
        <dbReference type="Google" id="ProtNLM"/>
    </source>
</evidence>
<organism evidence="4 5">
    <name type="scientific">Aspergillus neoniger (strain CBS 115656)</name>
    <dbReference type="NCBI Taxonomy" id="1448310"/>
    <lineage>
        <taxon>Eukaryota</taxon>
        <taxon>Fungi</taxon>
        <taxon>Dikarya</taxon>
        <taxon>Ascomycota</taxon>
        <taxon>Pezizomycotina</taxon>
        <taxon>Eurotiomycetes</taxon>
        <taxon>Eurotiomycetidae</taxon>
        <taxon>Eurotiales</taxon>
        <taxon>Aspergillaceae</taxon>
        <taxon>Aspergillus</taxon>
        <taxon>Aspergillus subgen. Circumdati</taxon>
    </lineage>
</organism>
<dbReference type="CDD" id="cd23508">
    <property type="entry name" value="hydrophobin_II"/>
    <property type="match status" value="1"/>
</dbReference>
<dbReference type="Pfam" id="PF06766">
    <property type="entry name" value="Hydrophobin_2"/>
    <property type="match status" value="1"/>
</dbReference>
<dbReference type="OrthoDB" id="4500971at2759"/>
<comment type="similarity">
    <text evidence="1">Belongs to the cerato-ulmin hydrophobin family.</text>
</comment>
<evidence type="ECO:0000256" key="2">
    <source>
        <dbReference type="ARBA" id="ARBA00023157"/>
    </source>
</evidence>
<dbReference type="SUPFAM" id="SSF101751">
    <property type="entry name" value="Hydrophobin II, HfbII"/>
    <property type="match status" value="1"/>
</dbReference>
<feature type="signal peptide" evidence="3">
    <location>
        <begin position="1"/>
        <end position="19"/>
    </location>
</feature>
<feature type="chain" id="PRO_5016296281" description="Hydrophobin" evidence="3">
    <location>
        <begin position="20"/>
        <end position="88"/>
    </location>
</feature>
<dbReference type="RefSeq" id="XP_025478552.1">
    <property type="nucleotide sequence ID" value="XM_025623613.1"/>
</dbReference>
<gene>
    <name evidence="4" type="ORF">BO87DRAFT_377683</name>
</gene>
<dbReference type="InterPro" id="IPR036686">
    <property type="entry name" value="Class_II_Hydrophobin_sf"/>
</dbReference>
<evidence type="ECO:0000313" key="4">
    <source>
        <dbReference type="EMBL" id="PYH33074.1"/>
    </source>
</evidence>
<keyword evidence="3" id="KW-0732">Signal</keyword>
<evidence type="ECO:0000256" key="3">
    <source>
        <dbReference type="SAM" id="SignalP"/>
    </source>
</evidence>
<dbReference type="GO" id="GO:0005576">
    <property type="term" value="C:extracellular region"/>
    <property type="evidence" value="ECO:0007669"/>
    <property type="project" value="InterPro"/>
</dbReference>
<accession>A0A318YG45</accession>
<sequence length="88" mass="9103">MKTFAIPLLIATASSLAVASSLCPLNNTPKCCTVDPSGLFPSGCVEPSTTPTSTAELNSVCKAQQKEARCCVISDTLLENVCNPVIDA</sequence>
<evidence type="ECO:0000256" key="1">
    <source>
        <dbReference type="ARBA" id="ARBA00009576"/>
    </source>
</evidence>
<dbReference type="EMBL" id="KZ821465">
    <property type="protein sequence ID" value="PYH33074.1"/>
    <property type="molecule type" value="Genomic_DNA"/>
</dbReference>